<dbReference type="RefSeq" id="WP_109388743.1">
    <property type="nucleotide sequence ID" value="NZ_QETF01000008.1"/>
</dbReference>
<evidence type="ECO:0000259" key="5">
    <source>
        <dbReference type="Pfam" id="PF00501"/>
    </source>
</evidence>
<evidence type="ECO:0000313" key="7">
    <source>
        <dbReference type="EMBL" id="PWG16949.1"/>
    </source>
</evidence>
<dbReference type="InterPro" id="IPR045851">
    <property type="entry name" value="AMP-bd_C_sf"/>
</dbReference>
<dbReference type="InterPro" id="IPR000873">
    <property type="entry name" value="AMP-dep_synth/lig_dom"/>
</dbReference>
<feature type="domain" description="AMP-dependent synthetase/ligase" evidence="5">
    <location>
        <begin position="91"/>
        <end position="466"/>
    </location>
</feature>
<dbReference type="Pfam" id="PF13193">
    <property type="entry name" value="AMP-binding_C"/>
    <property type="match status" value="1"/>
</dbReference>
<dbReference type="PANTHER" id="PTHR42921">
    <property type="entry name" value="ACETOACETYL-COA SYNTHETASE"/>
    <property type="match status" value="1"/>
</dbReference>
<keyword evidence="4" id="KW-0067">ATP-binding</keyword>
<accession>A0A2V1P339</accession>
<dbReference type="SUPFAM" id="SSF56801">
    <property type="entry name" value="Acetyl-CoA synthetase-like"/>
    <property type="match status" value="1"/>
</dbReference>
<dbReference type="PROSITE" id="PS00455">
    <property type="entry name" value="AMP_BINDING"/>
    <property type="match status" value="1"/>
</dbReference>
<reference evidence="8" key="1">
    <citation type="submission" date="2018-05" db="EMBL/GenBank/DDBJ databases">
        <authorList>
            <person name="Du Z."/>
            <person name="Wang X."/>
        </authorList>
    </citation>
    <scope>NUCLEOTIDE SEQUENCE [LARGE SCALE GENOMIC DNA]</scope>
    <source>
        <strain evidence="8">WDS4C29</strain>
    </source>
</reference>
<keyword evidence="2 7" id="KW-0436">Ligase</keyword>
<dbReference type="Pfam" id="PF00501">
    <property type="entry name" value="AMP-binding"/>
    <property type="match status" value="1"/>
</dbReference>
<organism evidence="7 8">
    <name type="scientific">Salibaculum griseiflavum</name>
    <dbReference type="NCBI Taxonomy" id="1914409"/>
    <lineage>
        <taxon>Bacteria</taxon>
        <taxon>Pseudomonadati</taxon>
        <taxon>Pseudomonadota</taxon>
        <taxon>Alphaproteobacteria</taxon>
        <taxon>Rhodobacterales</taxon>
        <taxon>Roseobacteraceae</taxon>
        <taxon>Salibaculum</taxon>
    </lineage>
</organism>
<evidence type="ECO:0000313" key="8">
    <source>
        <dbReference type="Proteomes" id="UP000245293"/>
    </source>
</evidence>
<proteinExistence type="inferred from homology"/>
<keyword evidence="3" id="KW-0547">Nucleotide-binding</keyword>
<sequence>MPEIVWTPSRDRWQDSALARFAQEAGFDPLDYAGLHRWSVSDLPGFWSKVWDFVRVIGDKGERVFVPDDDAWMTGARFFPDARINLAENFLRQTGDAVVIIEADETGHRAHVTADDLRARVAKCADGLRAAGVGQGDRVGAILPNRTEALVTLLATAAVGGVWTSCSPDFGAAAILDRIGQVEPKVLFAAPRITYGGKPVDVSERIGEVADQMPGLSQLVLVGENTTAAGVPTVAWEDFGQPADLTFTHVPFDAPLYVMYTSGTTGKPKAIVHKTGGVVLNMMKEHVLHVDTRPGDRFLWYSNTAWMMYHWLMSGLAAGAMVVLYDGAPVVKRDGALDGTMLWQLVEEEKLTHLGISPKYLSTLSDMGFVPRDHYDLSSLRWLLASGSPMAPYQYDWMYQAIGDHFGFFSISGGTDLMGCFLTGAPMMPVRRGALMAKALGMAVQVLDDRGVAVIDRPGELCCTEPFPSMPLTFWGEDGDARYRKAYFEERPEVWTHGDRLTEHLDGSLTIHGRSDFTLNPGGVRIGTADIYNVCERFAQVADCLAFGRPIPGDEEIVLCLQMAEGEEATPELAKEIRTKLRSECSPRHVPAAIYTVGAVPYTISGKRVEGAAKSTALGQEVKNKASLANPESLDHYAGLSDRVAL</sequence>
<name>A0A2V1P339_9RHOB</name>
<dbReference type="InterPro" id="IPR042099">
    <property type="entry name" value="ANL_N_sf"/>
</dbReference>
<keyword evidence="8" id="KW-1185">Reference proteome</keyword>
<evidence type="ECO:0000256" key="4">
    <source>
        <dbReference type="ARBA" id="ARBA00022840"/>
    </source>
</evidence>
<dbReference type="PANTHER" id="PTHR42921:SF1">
    <property type="entry name" value="ACETOACETYL-COA SYNTHETASE"/>
    <property type="match status" value="1"/>
</dbReference>
<dbReference type="Gene3D" id="3.40.50.12780">
    <property type="entry name" value="N-terminal domain of ligase-like"/>
    <property type="match status" value="1"/>
</dbReference>
<dbReference type="AlphaFoldDB" id="A0A2V1P339"/>
<comment type="similarity">
    <text evidence="1">Belongs to the ATP-dependent AMP-binding enzyme family.</text>
</comment>
<dbReference type="OrthoDB" id="9803968at2"/>
<evidence type="ECO:0000259" key="6">
    <source>
        <dbReference type="Pfam" id="PF13193"/>
    </source>
</evidence>
<gene>
    <name evidence="7" type="ORF">DFK10_09265</name>
</gene>
<protein>
    <submittedName>
        <fullName evidence="7">Acetoacetate--CoA ligase</fullName>
    </submittedName>
</protein>
<dbReference type="InterPro" id="IPR025110">
    <property type="entry name" value="AMP-bd_C"/>
</dbReference>
<comment type="caution">
    <text evidence="7">The sequence shown here is derived from an EMBL/GenBank/DDBJ whole genome shotgun (WGS) entry which is preliminary data.</text>
</comment>
<evidence type="ECO:0000256" key="3">
    <source>
        <dbReference type="ARBA" id="ARBA00022741"/>
    </source>
</evidence>
<dbReference type="Gene3D" id="3.30.300.30">
    <property type="match status" value="1"/>
</dbReference>
<feature type="domain" description="AMP-binding enzyme C-terminal" evidence="6">
    <location>
        <begin position="539"/>
        <end position="607"/>
    </location>
</feature>
<dbReference type="EMBL" id="QETF01000008">
    <property type="protein sequence ID" value="PWG16949.1"/>
    <property type="molecule type" value="Genomic_DNA"/>
</dbReference>
<dbReference type="InterPro" id="IPR005914">
    <property type="entry name" value="Acac_CoA_synth"/>
</dbReference>
<dbReference type="InterPro" id="IPR020845">
    <property type="entry name" value="AMP-binding_CS"/>
</dbReference>
<dbReference type="GO" id="GO:0030729">
    <property type="term" value="F:acetoacetate-CoA ligase activity"/>
    <property type="evidence" value="ECO:0007669"/>
    <property type="project" value="InterPro"/>
</dbReference>
<dbReference type="GO" id="GO:0006629">
    <property type="term" value="P:lipid metabolic process"/>
    <property type="evidence" value="ECO:0007669"/>
    <property type="project" value="InterPro"/>
</dbReference>
<evidence type="ECO:0000256" key="1">
    <source>
        <dbReference type="ARBA" id="ARBA00006432"/>
    </source>
</evidence>
<evidence type="ECO:0000256" key="2">
    <source>
        <dbReference type="ARBA" id="ARBA00022598"/>
    </source>
</evidence>
<dbReference type="Proteomes" id="UP000245293">
    <property type="component" value="Unassembled WGS sequence"/>
</dbReference>
<dbReference type="NCBIfam" id="NF002937">
    <property type="entry name" value="PRK03584.1"/>
    <property type="match status" value="1"/>
</dbReference>
<dbReference type="NCBIfam" id="TIGR01217">
    <property type="entry name" value="ac_ac_CoA_syn"/>
    <property type="match status" value="1"/>
</dbReference>
<dbReference type="GO" id="GO:0005524">
    <property type="term" value="F:ATP binding"/>
    <property type="evidence" value="ECO:0007669"/>
    <property type="project" value="UniProtKB-KW"/>
</dbReference>